<keyword evidence="4" id="KW-1185">Reference proteome</keyword>
<dbReference type="PANTHER" id="PTHR43056">
    <property type="entry name" value="PEPTIDASE S9 PROLYL OLIGOPEPTIDASE"/>
    <property type="match status" value="1"/>
</dbReference>
<sequence length="590" mass="63812">MANESVIVERDVWVPMRDGVRLQADIWRPARAGQFPALLQRTPYNRADSFAVVVSAGIEPLRAVAAGYVVVIQDTRGRFGSEGDFTPFFDEGDDGVDTIEWLAAQPYCNGDIGMYGASYYAATQLLAAVRQPPALKAIAPQATASDYHDTWTYYGGALELGFSLYWALGLAAAEAARRTAAGQDVAELSAEIGRLLRDPWQMYSARPLADMAPLKSLLPAWGDWLSHPDRDDYWRPISIADRYDRIKVPALHIAGWFDLFLRGTVANYRGMSAAGGDADTRQHLIIGPWAHAVPHDALGEVYFAADAAAAALDMTAVQLDWFSSFLKADAPARSTEAPVKVFVMGSNRWRAEDSWPPKRAVTTRLYLVPAPDGAAPGSLRGALPGDDERAAEFVFDPADPVPTAGGATFLPGAYVGLHAGPRDQRTVEARPDVLSYTTAPLEDDLEIGGAVNVVLHARTSATDTDWTAKLVEVHPDGRALSICDGIVRARYRHGTSHAEPVTPGECHEYRIDLGYTSIVIPAGHAVRVEISSSNYPRFDVNPNHGGAMATATQRNLVKARQTIQHAASTPSYLELQVLPAAGGPTRDTEA</sequence>
<feature type="domain" description="Xaa-Pro dipeptidyl-peptidase C-terminal" evidence="2">
    <location>
        <begin position="319"/>
        <end position="574"/>
    </location>
</feature>
<dbReference type="AlphaFoldDB" id="A0A4U0SLA2"/>
<dbReference type="Pfam" id="PF08530">
    <property type="entry name" value="PepX_C"/>
    <property type="match status" value="1"/>
</dbReference>
<dbReference type="Gene3D" id="3.40.50.1820">
    <property type="entry name" value="alpha/beta hydrolase"/>
    <property type="match status" value="1"/>
</dbReference>
<dbReference type="InterPro" id="IPR029058">
    <property type="entry name" value="AB_hydrolase_fold"/>
</dbReference>
<dbReference type="NCBIfam" id="TIGR00976">
    <property type="entry name" value="CocE_NonD"/>
    <property type="match status" value="1"/>
</dbReference>
<protein>
    <submittedName>
        <fullName evidence="3">CocE/NonD family hydrolase</fullName>
    </submittedName>
</protein>
<dbReference type="InterPro" id="IPR013736">
    <property type="entry name" value="Xaa-Pro_dipept_C"/>
</dbReference>
<dbReference type="InterPro" id="IPR005674">
    <property type="entry name" value="CocE/Ser_esterase"/>
</dbReference>
<name>A0A4U0SLA2_9ACTN</name>
<dbReference type="SUPFAM" id="SSF49785">
    <property type="entry name" value="Galactose-binding domain-like"/>
    <property type="match status" value="1"/>
</dbReference>
<dbReference type="OrthoDB" id="5240615at2"/>
<dbReference type="InterPro" id="IPR050585">
    <property type="entry name" value="Xaa-Pro_dipeptidyl-ppase/CocE"/>
</dbReference>
<reference evidence="3 4" key="1">
    <citation type="submission" date="2019-04" db="EMBL/GenBank/DDBJ databases">
        <title>Streptomyces oryziradicis sp. nov., a novel actinomycete isolated from rhizosphere soil of rice (Oryza sativa L.).</title>
        <authorList>
            <person name="Li C."/>
        </authorList>
    </citation>
    <scope>NUCLEOTIDE SEQUENCE [LARGE SCALE GENOMIC DNA]</scope>
    <source>
        <strain evidence="3 4">NEAU-C40</strain>
    </source>
</reference>
<dbReference type="InterPro" id="IPR000383">
    <property type="entry name" value="Xaa-Pro-like_dom"/>
</dbReference>
<evidence type="ECO:0000313" key="3">
    <source>
        <dbReference type="EMBL" id="TKA08921.1"/>
    </source>
</evidence>
<dbReference type="EMBL" id="SUMC01000026">
    <property type="protein sequence ID" value="TKA08921.1"/>
    <property type="molecule type" value="Genomic_DNA"/>
</dbReference>
<dbReference type="PANTHER" id="PTHR43056:SF10">
    <property type="entry name" value="COCE_NOND FAMILY, PUTATIVE (AFU_ORTHOLOGUE AFUA_7G00600)-RELATED"/>
    <property type="match status" value="1"/>
</dbReference>
<dbReference type="Proteomes" id="UP000305778">
    <property type="component" value="Unassembled WGS sequence"/>
</dbReference>
<dbReference type="SUPFAM" id="SSF53474">
    <property type="entry name" value="alpha/beta-Hydrolases"/>
    <property type="match status" value="1"/>
</dbReference>
<comment type="caution">
    <text evidence="3">The sequence shown here is derived from an EMBL/GenBank/DDBJ whole genome shotgun (WGS) entry which is preliminary data.</text>
</comment>
<dbReference type="InterPro" id="IPR008979">
    <property type="entry name" value="Galactose-bd-like_sf"/>
</dbReference>
<gene>
    <name evidence="3" type="ORF">FCI23_25400</name>
</gene>
<evidence type="ECO:0000256" key="1">
    <source>
        <dbReference type="ARBA" id="ARBA00022801"/>
    </source>
</evidence>
<accession>A0A4U0SLA2</accession>
<dbReference type="Pfam" id="PF02129">
    <property type="entry name" value="Peptidase_S15"/>
    <property type="match status" value="1"/>
</dbReference>
<keyword evidence="1 3" id="KW-0378">Hydrolase</keyword>
<evidence type="ECO:0000313" key="4">
    <source>
        <dbReference type="Proteomes" id="UP000305778"/>
    </source>
</evidence>
<organism evidence="3 4">
    <name type="scientific">Actinacidiphila oryziradicis</name>
    <dbReference type="NCBI Taxonomy" id="2571141"/>
    <lineage>
        <taxon>Bacteria</taxon>
        <taxon>Bacillati</taxon>
        <taxon>Actinomycetota</taxon>
        <taxon>Actinomycetes</taxon>
        <taxon>Kitasatosporales</taxon>
        <taxon>Streptomycetaceae</taxon>
        <taxon>Actinacidiphila</taxon>
    </lineage>
</organism>
<dbReference type="RefSeq" id="WP_136726249.1">
    <property type="nucleotide sequence ID" value="NZ_SUMC01000026.1"/>
</dbReference>
<evidence type="ECO:0000259" key="2">
    <source>
        <dbReference type="SMART" id="SM00939"/>
    </source>
</evidence>
<dbReference type="Gene3D" id="1.10.3020.10">
    <property type="entry name" value="alpha-amino acid ester hydrolase ( Helical cap domain)"/>
    <property type="match status" value="1"/>
</dbReference>
<dbReference type="Gene3D" id="2.60.120.260">
    <property type="entry name" value="Galactose-binding domain-like"/>
    <property type="match status" value="1"/>
</dbReference>
<dbReference type="GO" id="GO:0008239">
    <property type="term" value="F:dipeptidyl-peptidase activity"/>
    <property type="evidence" value="ECO:0007669"/>
    <property type="project" value="InterPro"/>
</dbReference>
<proteinExistence type="predicted"/>
<dbReference type="SMART" id="SM00939">
    <property type="entry name" value="PepX_C"/>
    <property type="match status" value="1"/>
</dbReference>